<dbReference type="PANTHER" id="PTHR23518:SF2">
    <property type="entry name" value="MAJOR FACILITATOR SUPERFAMILY TRANSPORTER"/>
    <property type="match status" value="1"/>
</dbReference>
<evidence type="ECO:0000259" key="5">
    <source>
        <dbReference type="PROSITE" id="PS50850"/>
    </source>
</evidence>
<feature type="transmembrane region" description="Helical" evidence="4">
    <location>
        <begin position="368"/>
        <end position="387"/>
    </location>
</feature>
<dbReference type="GO" id="GO:0022857">
    <property type="term" value="F:transmembrane transporter activity"/>
    <property type="evidence" value="ECO:0007669"/>
    <property type="project" value="InterPro"/>
</dbReference>
<dbReference type="InterPro" id="IPR036259">
    <property type="entry name" value="MFS_trans_sf"/>
</dbReference>
<dbReference type="CDD" id="cd17370">
    <property type="entry name" value="MFS_MJ1317_like"/>
    <property type="match status" value="1"/>
</dbReference>
<proteinExistence type="predicted"/>
<dbReference type="AlphaFoldDB" id="A0A923HN55"/>
<feature type="transmembrane region" description="Helical" evidence="4">
    <location>
        <begin position="281"/>
        <end position="300"/>
    </location>
</feature>
<sequence length="393" mass="42204">MQKTKGTRIPTSIWTLGLVSMLMDISSEMIHSLLPVFMVTSLGMSVMIVGLIDGIAESTTLIVKVFSGALSDKLGKRKALAVIGYGLSAFSKPFFAIAQGLNLLLFARLSDRIGKGIRGAPRDALIADITPPDIRGAAFGLRQSLDTIGAVAGPLLASGLMIMWANDFRLVFWLAAIPGFAAMFLLLFGIQEPKTVPLPSKGFPLQGENLKRLQGSYWSVVILGGLFTLARFSEAFLLLRAQQLQIPLPYIPLVMVIMNLIYASSAYPFGQLSDRLAPRTLLSWGLLILIAADLLFAFSISWQGLIAGVILWGVHMGMTQGLLSSMVATHAPADLRGTAFGMFNLVSGVCLLVASLIAGLLWENLGAKFTFLAGAIFATASLVWLLLNRKTSS</sequence>
<reference evidence="6" key="1">
    <citation type="submission" date="2020-08" db="EMBL/GenBank/DDBJ databases">
        <title>Novel species isolated from subtropical streams in China.</title>
        <authorList>
            <person name="Lu H."/>
        </authorList>
    </citation>
    <scope>NUCLEOTIDE SEQUENCE</scope>
    <source>
        <strain evidence="6">LX22W</strain>
    </source>
</reference>
<feature type="transmembrane region" description="Helical" evidence="4">
    <location>
        <begin position="217"/>
        <end position="238"/>
    </location>
</feature>
<feature type="transmembrane region" description="Helical" evidence="4">
    <location>
        <begin position="306"/>
        <end position="328"/>
    </location>
</feature>
<evidence type="ECO:0000256" key="4">
    <source>
        <dbReference type="SAM" id="Phobius"/>
    </source>
</evidence>
<accession>A0A923HN55</accession>
<dbReference type="PANTHER" id="PTHR23518">
    <property type="entry name" value="C-METHYLTRANSFERASE"/>
    <property type="match status" value="1"/>
</dbReference>
<feature type="transmembrane region" description="Helical" evidence="4">
    <location>
        <begin position="170"/>
        <end position="190"/>
    </location>
</feature>
<gene>
    <name evidence="6" type="ORF">H8K36_08680</name>
</gene>
<dbReference type="InterPro" id="IPR020846">
    <property type="entry name" value="MFS_dom"/>
</dbReference>
<keyword evidence="7" id="KW-1185">Reference proteome</keyword>
<evidence type="ECO:0000313" key="6">
    <source>
        <dbReference type="EMBL" id="MBC3881443.1"/>
    </source>
</evidence>
<keyword evidence="2 4" id="KW-1133">Transmembrane helix</keyword>
<dbReference type="Proteomes" id="UP000627446">
    <property type="component" value="Unassembled WGS sequence"/>
</dbReference>
<evidence type="ECO:0000256" key="1">
    <source>
        <dbReference type="ARBA" id="ARBA00022692"/>
    </source>
</evidence>
<evidence type="ECO:0000256" key="2">
    <source>
        <dbReference type="ARBA" id="ARBA00022989"/>
    </source>
</evidence>
<keyword evidence="1 4" id="KW-0812">Transmembrane</keyword>
<evidence type="ECO:0000313" key="7">
    <source>
        <dbReference type="Proteomes" id="UP000627446"/>
    </source>
</evidence>
<feature type="transmembrane region" description="Helical" evidence="4">
    <location>
        <begin position="340"/>
        <end position="362"/>
    </location>
</feature>
<feature type="transmembrane region" description="Helical" evidence="4">
    <location>
        <begin position="36"/>
        <end position="56"/>
    </location>
</feature>
<feature type="domain" description="Major facilitator superfamily (MFS) profile" evidence="5">
    <location>
        <begin position="12"/>
        <end position="392"/>
    </location>
</feature>
<evidence type="ECO:0000256" key="3">
    <source>
        <dbReference type="ARBA" id="ARBA00023136"/>
    </source>
</evidence>
<dbReference type="Pfam" id="PF07690">
    <property type="entry name" value="MFS_1"/>
    <property type="match status" value="2"/>
</dbReference>
<dbReference type="Gene3D" id="1.20.1250.20">
    <property type="entry name" value="MFS general substrate transporter like domains"/>
    <property type="match status" value="1"/>
</dbReference>
<dbReference type="InterPro" id="IPR011701">
    <property type="entry name" value="MFS"/>
</dbReference>
<dbReference type="SUPFAM" id="SSF103473">
    <property type="entry name" value="MFS general substrate transporter"/>
    <property type="match status" value="1"/>
</dbReference>
<dbReference type="PROSITE" id="PS50850">
    <property type="entry name" value="MFS"/>
    <property type="match status" value="1"/>
</dbReference>
<dbReference type="EMBL" id="JACOFZ010000002">
    <property type="protein sequence ID" value="MBC3881443.1"/>
    <property type="molecule type" value="Genomic_DNA"/>
</dbReference>
<name>A0A923HN55_9BURK</name>
<organism evidence="6 7">
    <name type="scientific">Undibacterium nitidum</name>
    <dbReference type="NCBI Taxonomy" id="2762298"/>
    <lineage>
        <taxon>Bacteria</taxon>
        <taxon>Pseudomonadati</taxon>
        <taxon>Pseudomonadota</taxon>
        <taxon>Betaproteobacteria</taxon>
        <taxon>Burkholderiales</taxon>
        <taxon>Oxalobacteraceae</taxon>
        <taxon>Undibacterium</taxon>
    </lineage>
</organism>
<feature type="transmembrane region" description="Helical" evidence="4">
    <location>
        <begin position="250"/>
        <end position="269"/>
    </location>
</feature>
<comment type="caution">
    <text evidence="6">The sequence shown here is derived from an EMBL/GenBank/DDBJ whole genome shotgun (WGS) entry which is preliminary data.</text>
</comment>
<keyword evidence="3 4" id="KW-0472">Membrane</keyword>
<dbReference type="RefSeq" id="WP_186916045.1">
    <property type="nucleotide sequence ID" value="NZ_JACOFZ010000002.1"/>
</dbReference>
<protein>
    <submittedName>
        <fullName evidence="6">MFS transporter</fullName>
    </submittedName>
</protein>